<dbReference type="AlphaFoldDB" id="A0A1E3AW25"/>
<evidence type="ECO:0000313" key="1">
    <source>
        <dbReference type="EMBL" id="ODM12895.1"/>
    </source>
</evidence>
<dbReference type="Pfam" id="PF05534">
    <property type="entry name" value="HicB"/>
    <property type="match status" value="1"/>
</dbReference>
<evidence type="ECO:0000313" key="2">
    <source>
        <dbReference type="Proteomes" id="UP000095003"/>
    </source>
</evidence>
<dbReference type="InterPro" id="IPR008651">
    <property type="entry name" value="Uncharacterised_HicB"/>
</dbReference>
<dbReference type="Gene3D" id="3.30.160.250">
    <property type="match status" value="1"/>
</dbReference>
<organism evidence="1 2">
    <name type="scientific">Eisenbergiella tayi</name>
    <dbReference type="NCBI Taxonomy" id="1432052"/>
    <lineage>
        <taxon>Bacteria</taxon>
        <taxon>Bacillati</taxon>
        <taxon>Bacillota</taxon>
        <taxon>Clostridia</taxon>
        <taxon>Lachnospirales</taxon>
        <taxon>Lachnospiraceae</taxon>
        <taxon>Eisenbergiella</taxon>
    </lineage>
</organism>
<accession>A0A1E3AW25</accession>
<protein>
    <submittedName>
        <fullName evidence="1">HicB family protein</fullName>
    </submittedName>
</protein>
<dbReference type="SUPFAM" id="SSF143100">
    <property type="entry name" value="TTHA1013/TTHA0281-like"/>
    <property type="match status" value="1"/>
</dbReference>
<dbReference type="RefSeq" id="WP_050018713.1">
    <property type="nucleotide sequence ID" value="NZ_DBFYTC010000090.1"/>
</dbReference>
<dbReference type="InterPro" id="IPR035069">
    <property type="entry name" value="TTHA1013/TTHA0281-like"/>
</dbReference>
<dbReference type="GeneID" id="93299127"/>
<name>A0A1E3AW25_9FIRM</name>
<comment type="caution">
    <text evidence="1">The sequence shown here is derived from an EMBL/GenBank/DDBJ whole genome shotgun (WGS) entry which is preliminary data.</text>
</comment>
<reference evidence="1 2" key="1">
    <citation type="submission" date="2016-07" db="EMBL/GenBank/DDBJ databases">
        <title>Characterization of isolates of Eisenbergiella tayi derived from blood cultures, using whole genome sequencing.</title>
        <authorList>
            <person name="Burdz T."/>
            <person name="Wiebe D."/>
            <person name="Huynh C."/>
            <person name="Bernard K."/>
        </authorList>
    </citation>
    <scope>NUCLEOTIDE SEQUENCE [LARGE SCALE GENOMIC DNA]</scope>
    <source>
        <strain evidence="1 2">NML 120489</strain>
    </source>
</reference>
<proteinExistence type="predicted"/>
<gene>
    <name evidence="1" type="ORF">BEH84_00610</name>
</gene>
<dbReference type="EMBL" id="MCGI01000001">
    <property type="protein sequence ID" value="ODM12895.1"/>
    <property type="molecule type" value="Genomic_DNA"/>
</dbReference>
<dbReference type="Proteomes" id="UP000095003">
    <property type="component" value="Unassembled WGS sequence"/>
</dbReference>
<sequence length="135" mass="15340">MKYEFEVYQMQVEDHLFWVARSKILKGCLGQGDTAEDAIKELEINEEEWIDTATVCGIPVPAPTVHSQYAYSGKVSLRFSPFTHEEASNNAKALNISLNQYINDAIVYYNALNKNKIQLQRELFESEGSLHLPGK</sequence>